<dbReference type="RefSeq" id="WP_290138858.1">
    <property type="nucleotide sequence ID" value="NZ_CP101620.1"/>
</dbReference>
<dbReference type="PANTHER" id="PTHR47618">
    <property type="entry name" value="BIFUNCTIONAL OLIGORIBONUCLEASE AND PAP PHOSPHATASE NRNA"/>
    <property type="match status" value="1"/>
</dbReference>
<evidence type="ECO:0000259" key="2">
    <source>
        <dbReference type="Pfam" id="PF02272"/>
    </source>
</evidence>
<accession>A0ABY5I3G2</accession>
<dbReference type="Gene3D" id="3.90.1640.10">
    <property type="entry name" value="inorganic pyrophosphatase (n-terminal core)"/>
    <property type="match status" value="1"/>
</dbReference>
<reference evidence="3" key="1">
    <citation type="submission" date="2022-07" db="EMBL/GenBank/DDBJ databases">
        <title>Faecal culturing of patients with breast cancer.</title>
        <authorList>
            <person name="Teng N.M.Y."/>
            <person name="Kiu R."/>
            <person name="Evans R."/>
            <person name="Baker D.J."/>
            <person name="Zenner C."/>
            <person name="Robinson S.D."/>
            <person name="Hall L.J."/>
        </authorList>
    </citation>
    <scope>NUCLEOTIDE SEQUENCE</scope>
    <source>
        <strain evidence="3">LH1062</strain>
    </source>
</reference>
<dbReference type="SUPFAM" id="SSF64182">
    <property type="entry name" value="DHH phosphoesterases"/>
    <property type="match status" value="1"/>
</dbReference>
<feature type="domain" description="DHHA1" evidence="2">
    <location>
        <begin position="226"/>
        <end position="306"/>
    </location>
</feature>
<evidence type="ECO:0000313" key="4">
    <source>
        <dbReference type="Proteomes" id="UP001060112"/>
    </source>
</evidence>
<name>A0ABY5I3G2_9FIRM</name>
<dbReference type="InterPro" id="IPR051319">
    <property type="entry name" value="Oligoribo/pAp-PDE_c-di-AMP_PDE"/>
</dbReference>
<gene>
    <name evidence="3" type="ORF">NMU03_12725</name>
</gene>
<dbReference type="Gene3D" id="3.10.310.30">
    <property type="match status" value="1"/>
</dbReference>
<dbReference type="InterPro" id="IPR001667">
    <property type="entry name" value="DDH_dom"/>
</dbReference>
<dbReference type="Proteomes" id="UP001060112">
    <property type="component" value="Chromosome"/>
</dbReference>
<feature type="domain" description="DDH" evidence="1">
    <location>
        <begin position="13"/>
        <end position="148"/>
    </location>
</feature>
<dbReference type="InterPro" id="IPR003156">
    <property type="entry name" value="DHHA1_dom"/>
</dbReference>
<dbReference type="Pfam" id="PF01368">
    <property type="entry name" value="DHH"/>
    <property type="match status" value="1"/>
</dbReference>
<evidence type="ECO:0000259" key="1">
    <source>
        <dbReference type="Pfam" id="PF01368"/>
    </source>
</evidence>
<dbReference type="PANTHER" id="PTHR47618:SF1">
    <property type="entry name" value="BIFUNCTIONAL OLIGORIBONUCLEASE AND PAP PHOSPHATASE NRNA"/>
    <property type="match status" value="1"/>
</dbReference>
<dbReference type="Pfam" id="PF02272">
    <property type="entry name" value="DHHA1"/>
    <property type="match status" value="1"/>
</dbReference>
<proteinExistence type="predicted"/>
<protein>
    <submittedName>
        <fullName evidence="3">Bifunctional oligoribonuclease/PAP phosphatase NrnA</fullName>
    </submittedName>
</protein>
<sequence length="310" mass="35726">MEKILRIRKEYDQIIIYRHVNPDLDAFGSQFGMYWTLKALYPQKNIVLAGQMESDLLKYYPAFNRGEVQKGYTLGIVLDTANRERIDGDITLCDQILKIDHHIVVDSYGDVNIEDEKASSCSEIVTLLLKQAQVRIPIEAANALYLGIIGDSNRFLYQSTSQKTFEAASYLLDMKINIEDLYQQLYMRTKKDLEITKFIYNHYQEDGAIAWYYLSDEDLQSLQMSREQGSSYVNTLANFEEYQIWLAVTQNKKDNNYRVSMRSRKIPVNEVAALFHGGGHAYASGATLESLDELNQLIEKLKEKINGKHI</sequence>
<organism evidence="3 4">
    <name type="scientific">Allocoprobacillus halotolerans</name>
    <dbReference type="NCBI Taxonomy" id="2944914"/>
    <lineage>
        <taxon>Bacteria</taxon>
        <taxon>Bacillati</taxon>
        <taxon>Bacillota</taxon>
        <taxon>Erysipelotrichia</taxon>
        <taxon>Erysipelotrichales</taxon>
        <taxon>Erysipelotrichaceae</taxon>
        <taxon>Allocoprobacillus</taxon>
    </lineage>
</organism>
<keyword evidence="4" id="KW-1185">Reference proteome</keyword>
<dbReference type="EMBL" id="CP101620">
    <property type="protein sequence ID" value="UTY38505.1"/>
    <property type="molecule type" value="Genomic_DNA"/>
</dbReference>
<evidence type="ECO:0000313" key="3">
    <source>
        <dbReference type="EMBL" id="UTY38505.1"/>
    </source>
</evidence>
<dbReference type="InterPro" id="IPR038763">
    <property type="entry name" value="DHH_sf"/>
</dbReference>